<feature type="domain" description="IclR-ED" evidence="5">
    <location>
        <begin position="64"/>
        <end position="247"/>
    </location>
</feature>
<feature type="domain" description="HTH iclR-type" evidence="4">
    <location>
        <begin position="1"/>
        <end position="63"/>
    </location>
</feature>
<dbReference type="PANTHER" id="PTHR30136">
    <property type="entry name" value="HELIX-TURN-HELIX TRANSCRIPTIONAL REGULATOR, ICLR FAMILY"/>
    <property type="match status" value="1"/>
</dbReference>
<dbReference type="SUPFAM" id="SSF55781">
    <property type="entry name" value="GAF domain-like"/>
    <property type="match status" value="1"/>
</dbReference>
<evidence type="ECO:0000256" key="2">
    <source>
        <dbReference type="ARBA" id="ARBA00023125"/>
    </source>
</evidence>
<dbReference type="PROSITE" id="PS51078">
    <property type="entry name" value="ICLR_ED"/>
    <property type="match status" value="1"/>
</dbReference>
<dbReference type="PROSITE" id="PS51077">
    <property type="entry name" value="HTH_ICLR"/>
    <property type="match status" value="1"/>
</dbReference>
<dbReference type="SUPFAM" id="SSF46785">
    <property type="entry name" value="Winged helix' DNA-binding domain"/>
    <property type="match status" value="1"/>
</dbReference>
<reference evidence="6" key="1">
    <citation type="submission" date="2018-10" db="EMBL/GenBank/DDBJ databases">
        <authorList>
            <person name="Hariharan J."/>
            <person name="Choudoir M.J."/>
            <person name="Diebold P."/>
            <person name="Panke-Buisse K."/>
            <person name="Campbell A.N."/>
            <person name="Buckley D.H."/>
        </authorList>
    </citation>
    <scope>NUCLEOTIDE SEQUENCE</scope>
    <source>
        <strain evidence="6">Gb1</strain>
    </source>
</reference>
<dbReference type="EMBL" id="RDBM01000022">
    <property type="protein sequence ID" value="TXS32705.1"/>
    <property type="molecule type" value="Genomic_DNA"/>
</dbReference>
<dbReference type="InterPro" id="IPR036390">
    <property type="entry name" value="WH_DNA-bd_sf"/>
</dbReference>
<gene>
    <name evidence="6" type="ORF">EAO74_06675</name>
</gene>
<keyword evidence="2" id="KW-0238">DNA-binding</keyword>
<dbReference type="InterPro" id="IPR050707">
    <property type="entry name" value="HTH_MetabolicPath_Reg"/>
</dbReference>
<evidence type="ECO:0000259" key="5">
    <source>
        <dbReference type="PROSITE" id="PS51078"/>
    </source>
</evidence>
<protein>
    <submittedName>
        <fullName evidence="6">IclR family transcriptional regulator</fullName>
    </submittedName>
</protein>
<dbReference type="RefSeq" id="WP_147982992.1">
    <property type="nucleotide sequence ID" value="NZ_RDBM01000022.1"/>
</dbReference>
<name>A0A652L9H2_9ACTN</name>
<organism evidence="6">
    <name type="scientific">Streptomyces sp. gb1(2016)</name>
    <dbReference type="NCBI Taxonomy" id="1828321"/>
    <lineage>
        <taxon>Bacteria</taxon>
        <taxon>Bacillati</taxon>
        <taxon>Actinomycetota</taxon>
        <taxon>Actinomycetes</taxon>
        <taxon>Kitasatosporales</taxon>
        <taxon>Streptomycetaceae</taxon>
        <taxon>Streptomyces</taxon>
    </lineage>
</organism>
<dbReference type="InterPro" id="IPR014757">
    <property type="entry name" value="Tscrpt_reg_IclR_C"/>
</dbReference>
<sequence length="260" mass="28206">MSTLANARDVLRLMARLQRDLTVTDVAGALDLPKSSVSRTLSMMADYGFLDRDPQSRAYRPGELVMEASYHFRASRSTASLLEEELSRLVADIGYTGYVDVLDGAESLVLHMRLGTTGALQAYTPAGTRAPAYASSMGRALLARLDDAQVLRIIDERLEQSTGSAPRTPGELTSCLARVRADGWESSRGEYVPNVAGVSAAVLDSDTGQIFGIGVALPAPELHDDNEARFGRAVRDAALRVGKRIGDPYWLRYVETGARR</sequence>
<dbReference type="SMART" id="SM00346">
    <property type="entry name" value="HTH_ICLR"/>
    <property type="match status" value="1"/>
</dbReference>
<dbReference type="Pfam" id="PF09339">
    <property type="entry name" value="HTH_IclR"/>
    <property type="match status" value="1"/>
</dbReference>
<evidence type="ECO:0000259" key="4">
    <source>
        <dbReference type="PROSITE" id="PS51077"/>
    </source>
</evidence>
<dbReference type="GO" id="GO:0003700">
    <property type="term" value="F:DNA-binding transcription factor activity"/>
    <property type="evidence" value="ECO:0007669"/>
    <property type="project" value="TreeGrafter"/>
</dbReference>
<evidence type="ECO:0000313" key="6">
    <source>
        <dbReference type="EMBL" id="TXS32705.1"/>
    </source>
</evidence>
<dbReference type="AlphaFoldDB" id="A0A652L9H2"/>
<keyword evidence="3" id="KW-0804">Transcription</keyword>
<keyword evidence="1" id="KW-0805">Transcription regulation</keyword>
<dbReference type="GO" id="GO:0045892">
    <property type="term" value="P:negative regulation of DNA-templated transcription"/>
    <property type="evidence" value="ECO:0007669"/>
    <property type="project" value="TreeGrafter"/>
</dbReference>
<accession>A0A652L9H2</accession>
<evidence type="ECO:0000256" key="1">
    <source>
        <dbReference type="ARBA" id="ARBA00023015"/>
    </source>
</evidence>
<proteinExistence type="predicted"/>
<dbReference type="Gene3D" id="1.10.10.10">
    <property type="entry name" value="Winged helix-like DNA-binding domain superfamily/Winged helix DNA-binding domain"/>
    <property type="match status" value="1"/>
</dbReference>
<dbReference type="GO" id="GO:0003677">
    <property type="term" value="F:DNA binding"/>
    <property type="evidence" value="ECO:0007669"/>
    <property type="project" value="UniProtKB-KW"/>
</dbReference>
<dbReference type="PANTHER" id="PTHR30136:SF35">
    <property type="entry name" value="HTH-TYPE TRANSCRIPTIONAL REGULATOR RV1719"/>
    <property type="match status" value="1"/>
</dbReference>
<dbReference type="InterPro" id="IPR029016">
    <property type="entry name" value="GAF-like_dom_sf"/>
</dbReference>
<dbReference type="InterPro" id="IPR005471">
    <property type="entry name" value="Tscrpt_reg_IclR_N"/>
</dbReference>
<evidence type="ECO:0000256" key="3">
    <source>
        <dbReference type="ARBA" id="ARBA00023163"/>
    </source>
</evidence>
<dbReference type="Gene3D" id="3.30.450.40">
    <property type="match status" value="1"/>
</dbReference>
<comment type="caution">
    <text evidence="6">The sequence shown here is derived from an EMBL/GenBank/DDBJ whole genome shotgun (WGS) entry which is preliminary data.</text>
</comment>
<dbReference type="InterPro" id="IPR036388">
    <property type="entry name" value="WH-like_DNA-bd_sf"/>
</dbReference>
<dbReference type="Pfam" id="PF01614">
    <property type="entry name" value="IclR_C"/>
    <property type="match status" value="1"/>
</dbReference>